<dbReference type="SUPFAM" id="SSF50974">
    <property type="entry name" value="Nitrous oxide reductase, N-terminal domain"/>
    <property type="match status" value="1"/>
</dbReference>
<dbReference type="RefSeq" id="WP_380747014.1">
    <property type="nucleotide sequence ID" value="NZ_JBHSRF010000003.1"/>
</dbReference>
<evidence type="ECO:0000256" key="2">
    <source>
        <dbReference type="SAM" id="SignalP"/>
    </source>
</evidence>
<keyword evidence="5" id="KW-1185">Reference proteome</keyword>
<name>A0ABW1NA49_9ACTN</name>
<dbReference type="Gene3D" id="2.130.10.10">
    <property type="entry name" value="YVTN repeat-like/Quinoprotein amine dehydrogenase"/>
    <property type="match status" value="1"/>
</dbReference>
<protein>
    <submittedName>
        <fullName evidence="4">Choice-of-anchor I family protein</fullName>
    </submittedName>
</protein>
<dbReference type="PANTHER" id="PTHR46928">
    <property type="entry name" value="MESENCHYME-SPECIFIC CELL SURFACE GLYCOPROTEIN"/>
    <property type="match status" value="1"/>
</dbReference>
<accession>A0ABW1NA49</accession>
<dbReference type="Pfam" id="PF22494">
    <property type="entry name" value="choice_anch_I"/>
    <property type="match status" value="1"/>
</dbReference>
<dbReference type="InterPro" id="IPR052956">
    <property type="entry name" value="Mesenchyme-surface_protein"/>
</dbReference>
<dbReference type="NCBIfam" id="NF038117">
    <property type="entry name" value="choice_anch_I"/>
    <property type="match status" value="1"/>
</dbReference>
<evidence type="ECO:0000313" key="5">
    <source>
        <dbReference type="Proteomes" id="UP001596137"/>
    </source>
</evidence>
<dbReference type="InterPro" id="IPR055188">
    <property type="entry name" value="Choice_anch_I"/>
</dbReference>
<evidence type="ECO:0000259" key="3">
    <source>
        <dbReference type="Pfam" id="PF22494"/>
    </source>
</evidence>
<keyword evidence="2" id="KW-0732">Signal</keyword>
<dbReference type="InterPro" id="IPR011045">
    <property type="entry name" value="N2O_reductase_N"/>
</dbReference>
<dbReference type="PANTHER" id="PTHR46928:SF1">
    <property type="entry name" value="MESENCHYME-SPECIFIC CELL SURFACE GLYCOPROTEIN"/>
    <property type="match status" value="1"/>
</dbReference>
<proteinExistence type="predicted"/>
<feature type="signal peptide" evidence="2">
    <location>
        <begin position="1"/>
        <end position="29"/>
    </location>
</feature>
<gene>
    <name evidence="4" type="ORF">ACFP1K_03655</name>
</gene>
<feature type="compositionally biased region" description="Basic and acidic residues" evidence="1">
    <location>
        <begin position="419"/>
        <end position="429"/>
    </location>
</feature>
<reference evidence="5" key="1">
    <citation type="journal article" date="2019" name="Int. J. Syst. Evol. Microbiol.">
        <title>The Global Catalogue of Microorganisms (GCM) 10K type strain sequencing project: providing services to taxonomists for standard genome sequencing and annotation.</title>
        <authorList>
            <consortium name="The Broad Institute Genomics Platform"/>
            <consortium name="The Broad Institute Genome Sequencing Center for Infectious Disease"/>
            <person name="Wu L."/>
            <person name="Ma J."/>
        </authorList>
    </citation>
    <scope>NUCLEOTIDE SEQUENCE [LARGE SCALE GENOMIC DNA]</scope>
    <source>
        <strain evidence="5">JCM 30346</strain>
    </source>
</reference>
<comment type="caution">
    <text evidence="4">The sequence shown here is derived from an EMBL/GenBank/DDBJ whole genome shotgun (WGS) entry which is preliminary data.</text>
</comment>
<feature type="region of interest" description="Disordered" evidence="1">
    <location>
        <begin position="408"/>
        <end position="435"/>
    </location>
</feature>
<dbReference type="EMBL" id="JBHSRF010000003">
    <property type="protein sequence ID" value="MFC6080239.1"/>
    <property type="molecule type" value="Genomic_DNA"/>
</dbReference>
<evidence type="ECO:0000256" key="1">
    <source>
        <dbReference type="SAM" id="MobiDB-lite"/>
    </source>
</evidence>
<organism evidence="4 5">
    <name type="scientific">Sphaerisporangium aureirubrum</name>
    <dbReference type="NCBI Taxonomy" id="1544736"/>
    <lineage>
        <taxon>Bacteria</taxon>
        <taxon>Bacillati</taxon>
        <taxon>Actinomycetota</taxon>
        <taxon>Actinomycetes</taxon>
        <taxon>Streptosporangiales</taxon>
        <taxon>Streptosporangiaceae</taxon>
        <taxon>Sphaerisporangium</taxon>
    </lineage>
</organism>
<dbReference type="InterPro" id="IPR015943">
    <property type="entry name" value="WD40/YVTN_repeat-like_dom_sf"/>
</dbReference>
<sequence>MHVKHPFRITAATATAALSLALTTAPAQAATHPGHGGKGISLAFLGRFSTGSVGTGASEITSYDPATKRAFVVNAQAGTVDVLDIRDPRAPRRVTSLAAPGANSVAVHKKLVAVAQQAETKTGQGKVSLFDTRTGKKLKEFPAGALPDMLTFTEDGRRLVVANEGEPESYCADAVDDPEGSISVIDIARGTVRDAGFQAFNGQADRLRAAGVRISGPGATVARDMEPEYVTVSGDTAWVTLQENNAVAIVDLERARVERIVPLGLKDFGKVGVDASDKDGKIDIRPRPGVKGMYMPDGIAHFRSRGQTYLVTANEGDSRDWDCYTDEARVKDLTLSATAFPNAADLKKDAELGRLTVAADSPKDATGAYTALHTFGARSISLRSTGGALLWDSGDGLEKLIARELPENFNADNEENDSFDSRSDNKGPEPEGVTVGEVRGRTYVFAGLERVSGVAAYDVTDPRHPTPAAFLNTRDFTGSVEDGTAGDVGPEGVFFVPAGDSPTRRPLLIVGNEISGTTAIYEVR</sequence>
<evidence type="ECO:0000313" key="4">
    <source>
        <dbReference type="EMBL" id="MFC6080239.1"/>
    </source>
</evidence>
<dbReference type="Proteomes" id="UP001596137">
    <property type="component" value="Unassembled WGS sequence"/>
</dbReference>
<feature type="domain" description="Choice-of-anchor I" evidence="3">
    <location>
        <begin position="54"/>
        <end position="523"/>
    </location>
</feature>
<feature type="chain" id="PRO_5045221036" evidence="2">
    <location>
        <begin position="30"/>
        <end position="524"/>
    </location>
</feature>